<dbReference type="EMBL" id="AWWV01010336">
    <property type="protein sequence ID" value="OMO79977.1"/>
    <property type="molecule type" value="Genomic_DNA"/>
</dbReference>
<evidence type="ECO:0000313" key="2">
    <source>
        <dbReference type="Proteomes" id="UP000188268"/>
    </source>
</evidence>
<reference evidence="1 2" key="1">
    <citation type="submission" date="2013-09" db="EMBL/GenBank/DDBJ databases">
        <title>Corchorus capsularis genome sequencing.</title>
        <authorList>
            <person name="Alam M."/>
            <person name="Haque M.S."/>
            <person name="Islam M.S."/>
            <person name="Emdad E.M."/>
            <person name="Islam M.M."/>
            <person name="Ahmed B."/>
            <person name="Halim A."/>
            <person name="Hossen Q.M.M."/>
            <person name="Hossain M.Z."/>
            <person name="Ahmed R."/>
            <person name="Khan M.M."/>
            <person name="Islam R."/>
            <person name="Rashid M.M."/>
            <person name="Khan S.A."/>
            <person name="Rahman M.S."/>
            <person name="Alam M."/>
        </authorList>
    </citation>
    <scope>NUCLEOTIDE SEQUENCE [LARGE SCALE GENOMIC DNA]</scope>
    <source>
        <strain evidence="2">cv. CVL-1</strain>
        <tissue evidence="1">Whole seedling</tissue>
    </source>
</reference>
<organism evidence="1 2">
    <name type="scientific">Corchorus capsularis</name>
    <name type="common">Jute</name>
    <dbReference type="NCBI Taxonomy" id="210143"/>
    <lineage>
        <taxon>Eukaryota</taxon>
        <taxon>Viridiplantae</taxon>
        <taxon>Streptophyta</taxon>
        <taxon>Embryophyta</taxon>
        <taxon>Tracheophyta</taxon>
        <taxon>Spermatophyta</taxon>
        <taxon>Magnoliopsida</taxon>
        <taxon>eudicotyledons</taxon>
        <taxon>Gunneridae</taxon>
        <taxon>Pentapetalae</taxon>
        <taxon>rosids</taxon>
        <taxon>malvids</taxon>
        <taxon>Malvales</taxon>
        <taxon>Malvaceae</taxon>
        <taxon>Grewioideae</taxon>
        <taxon>Apeibeae</taxon>
        <taxon>Corchorus</taxon>
    </lineage>
</organism>
<name>A0A1R3IBM7_COCAP</name>
<dbReference type="Gramene" id="OMO79977">
    <property type="protein sequence ID" value="OMO79977"/>
    <property type="gene ID" value="CCACVL1_13248"/>
</dbReference>
<proteinExistence type="predicted"/>
<sequence length="36" mass="3916">MQVWAIGQAAKGASARNCSKTLRKRTFGELIPPTAR</sequence>
<dbReference type="Proteomes" id="UP000188268">
    <property type="component" value="Unassembled WGS sequence"/>
</dbReference>
<comment type="caution">
    <text evidence="1">The sequence shown here is derived from an EMBL/GenBank/DDBJ whole genome shotgun (WGS) entry which is preliminary data.</text>
</comment>
<protein>
    <submittedName>
        <fullName evidence="1">Uncharacterized protein</fullName>
    </submittedName>
</protein>
<evidence type="ECO:0000313" key="1">
    <source>
        <dbReference type="EMBL" id="OMO79977.1"/>
    </source>
</evidence>
<keyword evidence="2" id="KW-1185">Reference proteome</keyword>
<dbReference type="AlphaFoldDB" id="A0A1R3IBM7"/>
<accession>A0A1R3IBM7</accession>
<gene>
    <name evidence="1" type="ORF">CCACVL1_13248</name>
</gene>